<dbReference type="RefSeq" id="WP_259485057.1">
    <property type="nucleotide sequence ID" value="NZ_JANTEZ010000001.1"/>
</dbReference>
<accession>A0ABT2GBE5</accession>
<comment type="caution">
    <text evidence="1">The sequence shown here is derived from an EMBL/GenBank/DDBJ whole genome shotgun (WGS) entry which is preliminary data.</text>
</comment>
<keyword evidence="2" id="KW-1185">Reference proteome</keyword>
<dbReference type="SUPFAM" id="SSF55874">
    <property type="entry name" value="ATPase domain of HSP90 chaperone/DNA topoisomerase II/histidine kinase"/>
    <property type="match status" value="1"/>
</dbReference>
<dbReference type="Proteomes" id="UP001165580">
    <property type="component" value="Unassembled WGS sequence"/>
</dbReference>
<dbReference type="GO" id="GO:0005524">
    <property type="term" value="F:ATP binding"/>
    <property type="evidence" value="ECO:0007669"/>
    <property type="project" value="UniProtKB-KW"/>
</dbReference>
<protein>
    <submittedName>
        <fullName evidence="1">ATP-binding protein</fullName>
    </submittedName>
</protein>
<dbReference type="EMBL" id="JANTEZ010000001">
    <property type="protein sequence ID" value="MCS5713527.1"/>
    <property type="molecule type" value="Genomic_DNA"/>
</dbReference>
<dbReference type="Gene3D" id="3.30.565.10">
    <property type="entry name" value="Histidine kinase-like ATPase, C-terminal domain"/>
    <property type="match status" value="1"/>
</dbReference>
<dbReference type="Pfam" id="PF13589">
    <property type="entry name" value="HATPase_c_3"/>
    <property type="match status" value="1"/>
</dbReference>
<name>A0ABT2GBE5_9MICO</name>
<evidence type="ECO:0000313" key="1">
    <source>
        <dbReference type="EMBL" id="MCS5713527.1"/>
    </source>
</evidence>
<reference evidence="1" key="1">
    <citation type="submission" date="2022-08" db="EMBL/GenBank/DDBJ databases">
        <authorList>
            <person name="Deng Y."/>
            <person name="Han X.-F."/>
            <person name="Zhang Y.-Q."/>
        </authorList>
    </citation>
    <scope>NUCLEOTIDE SEQUENCE</scope>
    <source>
        <strain evidence="1">CPCC 205716</strain>
    </source>
</reference>
<keyword evidence="1" id="KW-0547">Nucleotide-binding</keyword>
<sequence>MQDEILVPGVELLDSMRSVGYSFHAAIADLVDNSITAEARQIEIIGDPVESRYVSLLDDGLGMSADGARAALQLAGSARDSMRSSGDLGRFGLGLKTASLSQARQLTVLTKRDGVVTGLRWDIDHVRQTGEWSLMVLNERDCSTLPNANALLERECGTLVVWQELDYLLGAAARPDQVMAERLEDLRDHLSLTFHRFLDDGTRKPLRILVNGVPVKALDPFLSTNSRTQTSPVEPLSIGGQRIEFQAFTLPHHSALSKSERDRWDLGNGMRERQGFYIYRNKRLISYGHWYGLARREELSKQSRVRVDIPNTVDHLWQLDIKKSRAEPPQAFRVHFKRVMDQVIGKSKRVHTFRGRRESDQNVVRLWNKISDRDGYRYEINPEHPVVSAVADSVREEGRAQFRRLLTDLSQSFPTGDLYVEASKRAPSVRPSADEEEILTRLRSLRSMGTLGRSTPEQMTQMLRSAEPFDRVDNLGELVGLVWTEGDK</sequence>
<evidence type="ECO:0000313" key="2">
    <source>
        <dbReference type="Proteomes" id="UP001165580"/>
    </source>
</evidence>
<keyword evidence="1" id="KW-0067">ATP-binding</keyword>
<gene>
    <name evidence="1" type="ORF">NVV95_03045</name>
</gene>
<dbReference type="InterPro" id="IPR036890">
    <property type="entry name" value="HATPase_C_sf"/>
</dbReference>
<proteinExistence type="predicted"/>
<organism evidence="1 2">
    <name type="scientific">Herbiconiux gentiana</name>
    <dbReference type="NCBI Taxonomy" id="2970912"/>
    <lineage>
        <taxon>Bacteria</taxon>
        <taxon>Bacillati</taxon>
        <taxon>Actinomycetota</taxon>
        <taxon>Actinomycetes</taxon>
        <taxon>Micrococcales</taxon>
        <taxon>Microbacteriaceae</taxon>
        <taxon>Herbiconiux</taxon>
    </lineage>
</organism>